<feature type="signal peptide" evidence="1">
    <location>
        <begin position="1"/>
        <end position="25"/>
    </location>
</feature>
<dbReference type="Gene3D" id="2.115.10.20">
    <property type="entry name" value="Glycosyl hydrolase domain, family 43"/>
    <property type="match status" value="2"/>
</dbReference>
<dbReference type="AlphaFoldDB" id="A0A7S2C6R2"/>
<dbReference type="SUPFAM" id="SSF75005">
    <property type="entry name" value="Arabinanase/levansucrase/invertase"/>
    <property type="match status" value="2"/>
</dbReference>
<gene>
    <name evidence="2" type="ORF">DSPE1174_LOCUS12652</name>
</gene>
<name>A0A7S2C6R2_9STRA</name>
<dbReference type="PANTHER" id="PTHR35279:SF1">
    <property type="entry name" value="ARABINANASE_LEVANSUCRASE_INVERTASE"/>
    <property type="match status" value="1"/>
</dbReference>
<feature type="chain" id="PRO_5031059671" description="Glycosyl hydrolase family 32 N-terminal domain-containing protein" evidence="1">
    <location>
        <begin position="26"/>
        <end position="467"/>
    </location>
</feature>
<protein>
    <recommendedName>
        <fullName evidence="3">Glycosyl hydrolase family 32 N-terminal domain-containing protein</fullName>
    </recommendedName>
</protein>
<reference evidence="2" key="1">
    <citation type="submission" date="2021-01" db="EMBL/GenBank/DDBJ databases">
        <authorList>
            <person name="Corre E."/>
            <person name="Pelletier E."/>
            <person name="Niang G."/>
            <person name="Scheremetjew M."/>
            <person name="Finn R."/>
            <person name="Kale V."/>
            <person name="Holt S."/>
            <person name="Cochrane G."/>
            <person name="Meng A."/>
            <person name="Brown T."/>
            <person name="Cohen L."/>
        </authorList>
    </citation>
    <scope>NUCLEOTIDE SEQUENCE</scope>
    <source>
        <strain evidence="2">CCMP1381</strain>
    </source>
</reference>
<dbReference type="EMBL" id="HBGS01024927">
    <property type="protein sequence ID" value="CAD9417328.1"/>
    <property type="molecule type" value="Transcribed_RNA"/>
</dbReference>
<organism evidence="2">
    <name type="scientific">Octactis speculum</name>
    <dbReference type="NCBI Taxonomy" id="3111310"/>
    <lineage>
        <taxon>Eukaryota</taxon>
        <taxon>Sar</taxon>
        <taxon>Stramenopiles</taxon>
        <taxon>Ochrophyta</taxon>
        <taxon>Dictyochophyceae</taxon>
        <taxon>Dictyochales</taxon>
        <taxon>Dictyochaceae</taxon>
        <taxon>Octactis</taxon>
    </lineage>
</organism>
<keyword evidence="1" id="KW-0732">Signal</keyword>
<dbReference type="InterPro" id="IPR023296">
    <property type="entry name" value="Glyco_hydro_beta-prop_sf"/>
</dbReference>
<accession>A0A7S2C6R2</accession>
<proteinExistence type="predicted"/>
<evidence type="ECO:0008006" key="3">
    <source>
        <dbReference type="Google" id="ProtNLM"/>
    </source>
</evidence>
<sequence>MISLRRTMTLSVTLFSAALLTVSHGFMPSGPAYLTNQQPSPNRRVSAIRSTRFNRRHGLLHVSTPGLLIGPKSSPAPLGTGFQSLGMPRVHRYNISPEVEEWAMWFQARDDEIEDQVVKLSTGRIYHATSANGLLWKISEGMGTKSSSFDCNTEEWWGFDTAHVGVGDVRLAQSDKVQTAAGIHMLYYFGGSYEERPAGDFYATLEGSSSSKEEDDADAEAPTLTGMEVRIGVAISQDGINWSRVEGEHASGAVLDVGKEGEFDHLMVGWPQVVDYRGDSSFRMYYQTMMPDPELGGTRYAIGIAESADGFKWTKLGQLKLTNPEGGASEENAFDARGISRRHVVKLENGDDTYYMFYEGISAAGRHAIGLATSTNGIQWERANGGQPVLEPSASGSGQWDAKAVGSPHIVAMPNGGLRMYYAGVTEGTGECSIGCADGHVDDLSKWTRVDLTTMTQITQDLAKKEA</sequence>
<dbReference type="PANTHER" id="PTHR35279">
    <property type="match status" value="1"/>
</dbReference>
<evidence type="ECO:0000313" key="2">
    <source>
        <dbReference type="EMBL" id="CAD9417328.1"/>
    </source>
</evidence>
<evidence type="ECO:0000256" key="1">
    <source>
        <dbReference type="SAM" id="SignalP"/>
    </source>
</evidence>